<dbReference type="PANTHER" id="PTHR11615">
    <property type="entry name" value="NITRATE, FORMATE, IRON DEHYDROGENASE"/>
    <property type="match status" value="1"/>
</dbReference>
<evidence type="ECO:0000256" key="4">
    <source>
        <dbReference type="ARBA" id="ARBA00022485"/>
    </source>
</evidence>
<evidence type="ECO:0000313" key="17">
    <source>
        <dbReference type="EMBL" id="ADK67939.1"/>
    </source>
</evidence>
<dbReference type="GO" id="GO:0016020">
    <property type="term" value="C:membrane"/>
    <property type="evidence" value="ECO:0007669"/>
    <property type="project" value="UniProtKB-SubCell"/>
</dbReference>
<evidence type="ECO:0000256" key="1">
    <source>
        <dbReference type="ARBA" id="ARBA00001966"/>
    </source>
</evidence>
<organism evidence="17 18">
    <name type="scientific">Olsenella uli (strain ATCC 49627 / DSM 7084 / CCUG 31166 / CIP 109912 / JCM 12494 / LMG 11480 / NCIMB 702895 / VPI D76D-27C)</name>
    <name type="common">Lactobacillus uli</name>
    <dbReference type="NCBI Taxonomy" id="633147"/>
    <lineage>
        <taxon>Bacteria</taxon>
        <taxon>Bacillati</taxon>
        <taxon>Actinomycetota</taxon>
        <taxon>Coriobacteriia</taxon>
        <taxon>Coriobacteriales</taxon>
        <taxon>Atopobiaceae</taxon>
        <taxon>Olsenella</taxon>
    </lineage>
</organism>
<evidence type="ECO:0000256" key="12">
    <source>
        <dbReference type="ARBA" id="ARBA00023136"/>
    </source>
</evidence>
<dbReference type="CDD" id="cd00207">
    <property type="entry name" value="fer2"/>
    <property type="match status" value="1"/>
</dbReference>
<accession>E1QZX5</accession>
<dbReference type="SUPFAM" id="SSF53920">
    <property type="entry name" value="Fe-only hydrogenase"/>
    <property type="match status" value="1"/>
</dbReference>
<dbReference type="InterPro" id="IPR019574">
    <property type="entry name" value="NADH_UbQ_OxRdtase_Gsu_4Fe4S-bd"/>
</dbReference>
<evidence type="ECO:0000256" key="5">
    <source>
        <dbReference type="ARBA" id="ARBA00022714"/>
    </source>
</evidence>
<evidence type="ECO:0000256" key="13">
    <source>
        <dbReference type="ARBA" id="ARBA00034078"/>
    </source>
</evidence>
<evidence type="ECO:0000256" key="10">
    <source>
        <dbReference type="ARBA" id="ARBA00023014"/>
    </source>
</evidence>
<dbReference type="Gene3D" id="3.40.50.1780">
    <property type="match status" value="1"/>
</dbReference>
<dbReference type="InterPro" id="IPR000283">
    <property type="entry name" value="NADH_UbQ_OxRdtase_75kDa_su_CS"/>
</dbReference>
<evidence type="ECO:0000256" key="3">
    <source>
        <dbReference type="ARBA" id="ARBA00005404"/>
    </source>
</evidence>
<dbReference type="PATRIC" id="fig|633147.7.peg.722"/>
<dbReference type="eggNOG" id="COG4624">
    <property type="taxonomic scope" value="Bacteria"/>
</dbReference>
<dbReference type="InterPro" id="IPR036010">
    <property type="entry name" value="2Fe-2S_ferredoxin-like_sf"/>
</dbReference>
<keyword evidence="5" id="KW-0001">2Fe-2S</keyword>
<dbReference type="GO" id="GO:0008901">
    <property type="term" value="F:ferredoxin hydrogenase activity"/>
    <property type="evidence" value="ECO:0007669"/>
    <property type="project" value="InterPro"/>
</dbReference>
<dbReference type="FunFam" id="3.30.70.20:FF:000035">
    <property type="entry name" value="Iron hydrogenase 1"/>
    <property type="match status" value="1"/>
</dbReference>
<keyword evidence="18" id="KW-1185">Reference proteome</keyword>
<dbReference type="PROSITE" id="PS51839">
    <property type="entry name" value="4FE4S_HC3"/>
    <property type="match status" value="1"/>
</dbReference>
<keyword evidence="12" id="KW-0472">Membrane</keyword>
<protein>
    <submittedName>
        <fullName evidence="17">Hydrogenase, Fe-only</fullName>
    </submittedName>
</protein>
<sequence length="587" mass="64270">MVRLTIDGREVEVEEHTTILDAARTAGVNIPTLCYLRDINEIGSCRVCAVEVEGIDQLVASCNNYVLDGMVVRTNSPKARAARKVNVELLLSRHKTACTSCVRSGNCTLQELANDLNIYYLDYAEHVPFVHWDKTYPLIRENHKCIDCMRCVQVCDKVQASRIWDATSRSTHRTVNVVGGRSFDDVDCTYCGQCITHCPTGALRERDDTERVFRALADPNVTTIVQVAPSVRTSWGDEFGLGADEGSLGRLVSALRPMGFDYIVNTDFSADLTIMEEGTELLAHMAREGDKDAAERLPMFTSCCPGWVRFVKAHYPQLVDHVSTSKSPQQMFGAVVKSYYADLLGLDPHGIFSVSIMPCVAKKAEADIECMNDACGDPDVDAVLTVREVTRMIRAEHVCVDALEPSAFDEPLGMGTGAGIIFGATGGVMEAALRTAHHIVTGRSPEEDMFERVRGLEGWKEATFDLAGTSVRVAVASGLANAKRLCDAVLAGRASYDFVEVMACPGGCVGGGGQPIREGEERAGERGQVLYGLDKIAQYRNSYENPSIVRCYEEYFGAPMSKRAEELLHTDQHAWQMPGERGLGPLA</sequence>
<dbReference type="Pfam" id="PF12838">
    <property type="entry name" value="Fer4_7"/>
    <property type="match status" value="1"/>
</dbReference>
<dbReference type="InterPro" id="IPR003149">
    <property type="entry name" value="Fe_hydrogenase_ssu"/>
</dbReference>
<dbReference type="InterPro" id="IPR013352">
    <property type="entry name" value="Fe_hydrogenase_subset"/>
</dbReference>
<dbReference type="KEGG" id="ols:Olsu_0826"/>
<dbReference type="GO" id="GO:0051539">
    <property type="term" value="F:4 iron, 4 sulfur cluster binding"/>
    <property type="evidence" value="ECO:0007669"/>
    <property type="project" value="UniProtKB-KW"/>
</dbReference>
<dbReference type="InterPro" id="IPR004108">
    <property type="entry name" value="Fe_hydrogenase_lsu_C"/>
</dbReference>
<dbReference type="Proteomes" id="UP000000333">
    <property type="component" value="Chromosome"/>
</dbReference>
<evidence type="ECO:0000256" key="9">
    <source>
        <dbReference type="ARBA" id="ARBA00023004"/>
    </source>
</evidence>
<comment type="cofactor">
    <cofactor evidence="13">
        <name>[2Fe-2S] cluster</name>
        <dbReference type="ChEBI" id="CHEBI:190135"/>
    </cofactor>
</comment>
<evidence type="ECO:0000259" key="16">
    <source>
        <dbReference type="PROSITE" id="PS51839"/>
    </source>
</evidence>
<keyword evidence="8" id="KW-1278">Translocase</keyword>
<feature type="domain" description="2Fe-2S ferredoxin-type" evidence="14">
    <location>
        <begin position="1"/>
        <end position="78"/>
    </location>
</feature>
<dbReference type="InterPro" id="IPR001041">
    <property type="entry name" value="2Fe-2S_ferredoxin-type"/>
</dbReference>
<dbReference type="FunFam" id="3.10.20.740:FF:000004">
    <property type="entry name" value="NADH-quinone oxidoreductase"/>
    <property type="match status" value="1"/>
</dbReference>
<dbReference type="Pfam" id="PF13510">
    <property type="entry name" value="Fer2_4"/>
    <property type="match status" value="1"/>
</dbReference>
<dbReference type="PROSITE" id="PS00198">
    <property type="entry name" value="4FE4S_FER_1"/>
    <property type="match status" value="1"/>
</dbReference>
<evidence type="ECO:0000256" key="7">
    <source>
        <dbReference type="ARBA" id="ARBA00022737"/>
    </source>
</evidence>
<feature type="domain" description="4Fe-4S ferredoxin-type" evidence="15">
    <location>
        <begin position="135"/>
        <end position="166"/>
    </location>
</feature>
<dbReference type="Gene3D" id="3.40.950.10">
    <property type="entry name" value="Fe-only Hydrogenase (Larger Subunit), Chain L, domain 3"/>
    <property type="match status" value="1"/>
</dbReference>
<comment type="subcellular location">
    <subcellularLocation>
        <location evidence="2">Membrane</location>
    </subcellularLocation>
</comment>
<reference evidence="17 18" key="1">
    <citation type="journal article" date="2010" name="Stand. Genomic Sci.">
        <title>Complete genome sequence of Olsenella uli type strain (VPI D76D-27C).</title>
        <authorList>
            <person name="Goker M."/>
            <person name="Held B."/>
            <person name="Lucas S."/>
            <person name="Nolan M."/>
            <person name="Yasawong M."/>
            <person name="Glavina Del Rio T."/>
            <person name="Tice H."/>
            <person name="Cheng J.F."/>
            <person name="Bruce D."/>
            <person name="Detter J.C."/>
            <person name="Tapia R."/>
            <person name="Han C."/>
            <person name="Goodwin L."/>
            <person name="Pitluck S."/>
            <person name="Liolios K."/>
            <person name="Ivanova N."/>
            <person name="Mavromatis K."/>
            <person name="Mikhailova N."/>
            <person name="Pati A."/>
            <person name="Chen A."/>
            <person name="Palaniappan K."/>
            <person name="Land M."/>
            <person name="Hauser L."/>
            <person name="Chang Y.J."/>
            <person name="Jeffries C.D."/>
            <person name="Rohde M."/>
            <person name="Sikorski J."/>
            <person name="Pukall R."/>
            <person name="Woyke T."/>
            <person name="Bristow J."/>
            <person name="Eisen J.A."/>
            <person name="Markowitz V."/>
            <person name="Hugenholtz P."/>
            <person name="Kyrpides N.C."/>
            <person name="Klenk H.P."/>
            <person name="Lapidus A."/>
        </authorList>
    </citation>
    <scope>NUCLEOTIDE SEQUENCE [LARGE SCALE GENOMIC DNA]</scope>
    <source>
        <strain evidence="18">ATCC 49627 / DSM 7084 / CIP 109912 / JCM 12494 / NCIMB 702895 / VPI D76D-27C</strain>
    </source>
</reference>
<dbReference type="RefSeq" id="WP_013251691.1">
    <property type="nucleotide sequence ID" value="NC_014363.1"/>
</dbReference>
<dbReference type="Gene3D" id="3.10.20.740">
    <property type="match status" value="1"/>
</dbReference>
<dbReference type="eggNOG" id="COG3383">
    <property type="taxonomic scope" value="Bacteria"/>
</dbReference>
<dbReference type="GeneID" id="78512244"/>
<keyword evidence="4" id="KW-0004">4Fe-4S</keyword>
<dbReference type="GO" id="GO:0051537">
    <property type="term" value="F:2 iron, 2 sulfur cluster binding"/>
    <property type="evidence" value="ECO:0007669"/>
    <property type="project" value="UniProtKB-KW"/>
</dbReference>
<dbReference type="Pfam" id="PF02906">
    <property type="entry name" value="Fe_hyd_lg_C"/>
    <property type="match status" value="1"/>
</dbReference>
<dbReference type="SUPFAM" id="SSF54862">
    <property type="entry name" value="4Fe-4S ferredoxins"/>
    <property type="match status" value="1"/>
</dbReference>
<keyword evidence="6" id="KW-0479">Metal-binding</keyword>
<dbReference type="NCBIfam" id="TIGR02512">
    <property type="entry name" value="FeFe_hydrog_A"/>
    <property type="match status" value="1"/>
</dbReference>
<dbReference type="PROSITE" id="PS51379">
    <property type="entry name" value="4FE4S_FER_2"/>
    <property type="match status" value="2"/>
</dbReference>
<dbReference type="GO" id="GO:0042773">
    <property type="term" value="P:ATP synthesis coupled electron transport"/>
    <property type="evidence" value="ECO:0007669"/>
    <property type="project" value="InterPro"/>
</dbReference>
<dbReference type="AlphaFoldDB" id="E1QZX5"/>
<name>E1QZX5_OLSUV</name>
<dbReference type="GO" id="GO:0005506">
    <property type="term" value="F:iron ion binding"/>
    <property type="evidence" value="ECO:0007669"/>
    <property type="project" value="InterPro"/>
</dbReference>
<dbReference type="Pfam" id="PF10588">
    <property type="entry name" value="NADH-G_4Fe-4S_3"/>
    <property type="match status" value="1"/>
</dbReference>
<evidence type="ECO:0000256" key="2">
    <source>
        <dbReference type="ARBA" id="ARBA00004370"/>
    </source>
</evidence>
<dbReference type="SMART" id="SM00902">
    <property type="entry name" value="Fe_hyd_SSU"/>
    <property type="match status" value="1"/>
</dbReference>
<feature type="domain" description="4Fe-4S ferredoxin-type" evidence="15">
    <location>
        <begin position="179"/>
        <end position="208"/>
    </location>
</feature>
<dbReference type="Gene3D" id="3.30.70.20">
    <property type="match status" value="1"/>
</dbReference>
<keyword evidence="9" id="KW-0408">Iron</keyword>
<dbReference type="InterPro" id="IPR050340">
    <property type="entry name" value="Cytosolic_Fe-S_CAF"/>
</dbReference>
<dbReference type="SUPFAM" id="SSF54292">
    <property type="entry name" value="2Fe-2S ferredoxin-like"/>
    <property type="match status" value="1"/>
</dbReference>
<dbReference type="EMBL" id="CP002106">
    <property type="protein sequence ID" value="ADK67939.1"/>
    <property type="molecule type" value="Genomic_DNA"/>
</dbReference>
<proteinExistence type="inferred from homology"/>
<dbReference type="InterPro" id="IPR017900">
    <property type="entry name" value="4Fe4S_Fe_S_CS"/>
</dbReference>
<evidence type="ECO:0000256" key="6">
    <source>
        <dbReference type="ARBA" id="ARBA00022723"/>
    </source>
</evidence>
<dbReference type="PROSITE" id="PS51085">
    <property type="entry name" value="2FE2S_FER_2"/>
    <property type="match status" value="1"/>
</dbReference>
<comment type="cofactor">
    <cofactor evidence="1">
        <name>[4Fe-4S] cluster</name>
        <dbReference type="ChEBI" id="CHEBI:49883"/>
    </cofactor>
</comment>
<dbReference type="InterPro" id="IPR036991">
    <property type="entry name" value="Fe_hydrogenase_ssu_sf"/>
</dbReference>
<evidence type="ECO:0000256" key="8">
    <source>
        <dbReference type="ARBA" id="ARBA00022967"/>
    </source>
</evidence>
<evidence type="ECO:0000256" key="11">
    <source>
        <dbReference type="ARBA" id="ARBA00023027"/>
    </source>
</evidence>
<dbReference type="PROSITE" id="PS00641">
    <property type="entry name" value="COMPLEX1_75K_1"/>
    <property type="match status" value="1"/>
</dbReference>
<dbReference type="STRING" id="633147.Olsu_0826"/>
<dbReference type="Pfam" id="PF02256">
    <property type="entry name" value="Fe_hyd_SSU"/>
    <property type="match status" value="1"/>
</dbReference>
<evidence type="ECO:0000259" key="14">
    <source>
        <dbReference type="PROSITE" id="PS51085"/>
    </source>
</evidence>
<keyword evidence="10" id="KW-0411">Iron-sulfur</keyword>
<feature type="domain" description="4Fe-4S His(Cys)3-ligated-type" evidence="16">
    <location>
        <begin position="78"/>
        <end position="117"/>
    </location>
</feature>
<keyword evidence="11" id="KW-0520">NAD</keyword>
<dbReference type="InterPro" id="IPR009016">
    <property type="entry name" value="Fe_hydrogenase"/>
</dbReference>
<evidence type="ECO:0000313" key="18">
    <source>
        <dbReference type="Proteomes" id="UP000000333"/>
    </source>
</evidence>
<gene>
    <name evidence="17" type="ordered locus">Olsu_0826</name>
</gene>
<keyword evidence="7" id="KW-0677">Repeat</keyword>
<dbReference type="Gene3D" id="4.10.260.20">
    <property type="entry name" value="Iron hydrogenase, small subunit"/>
    <property type="match status" value="1"/>
</dbReference>
<dbReference type="HOGENOM" id="CLU_018240_2_1_11"/>
<dbReference type="OrthoDB" id="9759518at2"/>
<dbReference type="SMART" id="SM00929">
    <property type="entry name" value="NADH-G_4Fe-4S_3"/>
    <property type="match status" value="1"/>
</dbReference>
<comment type="similarity">
    <text evidence="3">Belongs to the complex I 75 kDa subunit family.</text>
</comment>
<evidence type="ECO:0000259" key="15">
    <source>
        <dbReference type="PROSITE" id="PS51379"/>
    </source>
</evidence>
<dbReference type="InterPro" id="IPR017896">
    <property type="entry name" value="4Fe4S_Fe-S-bd"/>
</dbReference>
<dbReference type="GO" id="GO:0008137">
    <property type="term" value="F:NADH dehydrogenase (ubiquinone) activity"/>
    <property type="evidence" value="ECO:0007669"/>
    <property type="project" value="InterPro"/>
</dbReference>